<dbReference type="Pfam" id="PF01553">
    <property type="entry name" value="Acyltransferase"/>
    <property type="match status" value="1"/>
</dbReference>
<sequence length="357" mass="39848">MCLVWGLACLLGLWCVGLSVWLLCARGDSHISGKFVCRFVVLRKSHGEATWHNGSMASKGKPSPRSAVSPLSDAQVKRLAAEHTLVNPCNNHPCGPRVDNIEEINAQNPRATAVLRDMVKCDLRSHSRNYAWGLENVPETGPFITACTHITLYDVFIPMIGLFDQGRRPRFMAKAEMAHWPIVGWGLKTVGMQPVKRHSGQARAIEEESISIITSGRPLTVWPEGTLTRDPKKWPMTCKNGAAYIALESSRRLGYQVPLFPCVTWGAASINHLLPWPRKNVVMHYGDRLDYADLLEGSENWGEEPPSVNVEVLTNRIRAVLEANEAEIRGEEPPAEGVWDYRLMQRVPRSQFPAALD</sequence>
<dbReference type="SUPFAM" id="SSF69593">
    <property type="entry name" value="Glycerol-3-phosphate (1)-acyltransferase"/>
    <property type="match status" value="1"/>
</dbReference>
<feature type="domain" description="Phospholipid/glycerol acyltransferase" evidence="3">
    <location>
        <begin position="143"/>
        <end position="267"/>
    </location>
</feature>
<dbReference type="GO" id="GO:0003841">
    <property type="term" value="F:1-acylglycerol-3-phosphate O-acyltransferase activity"/>
    <property type="evidence" value="ECO:0007669"/>
    <property type="project" value="TreeGrafter"/>
</dbReference>
<dbReference type="PANTHER" id="PTHR10434:SF11">
    <property type="entry name" value="1-ACYL-SN-GLYCEROL-3-PHOSPHATE ACYLTRANSFERASE"/>
    <property type="match status" value="1"/>
</dbReference>
<proteinExistence type="predicted"/>
<accession>A0A261EWW8</accession>
<evidence type="ECO:0000256" key="1">
    <source>
        <dbReference type="ARBA" id="ARBA00022679"/>
    </source>
</evidence>
<reference evidence="4 5" key="1">
    <citation type="journal article" date="2017" name="BMC Genomics">
        <title>Comparative genomic and phylogenomic analyses of the Bifidobacteriaceae family.</title>
        <authorList>
            <person name="Lugli G.A."/>
            <person name="Milani C."/>
            <person name="Turroni F."/>
            <person name="Duranti S."/>
            <person name="Mancabelli L."/>
            <person name="Mangifesta M."/>
            <person name="Ferrario C."/>
            <person name="Modesto M."/>
            <person name="Mattarelli P."/>
            <person name="Jiri K."/>
            <person name="van Sinderen D."/>
            <person name="Ventura M."/>
        </authorList>
    </citation>
    <scope>NUCLEOTIDE SEQUENCE [LARGE SCALE GENOMIC DNA]</scope>
    <source>
        <strain evidence="4 5">DSM 24744</strain>
    </source>
</reference>
<gene>
    <name evidence="4" type="ORF">PSSU_0993</name>
</gene>
<keyword evidence="1 4" id="KW-0808">Transferase</keyword>
<evidence type="ECO:0000259" key="3">
    <source>
        <dbReference type="SMART" id="SM00563"/>
    </source>
</evidence>
<dbReference type="Proteomes" id="UP000216454">
    <property type="component" value="Unassembled WGS sequence"/>
</dbReference>
<dbReference type="InterPro" id="IPR002123">
    <property type="entry name" value="Plipid/glycerol_acylTrfase"/>
</dbReference>
<dbReference type="AlphaFoldDB" id="A0A261EWW8"/>
<keyword evidence="5" id="KW-1185">Reference proteome</keyword>
<dbReference type="CDD" id="cd07989">
    <property type="entry name" value="LPLAT_AGPAT-like"/>
    <property type="match status" value="1"/>
</dbReference>
<name>A0A261EWW8_9BIFI</name>
<evidence type="ECO:0000313" key="5">
    <source>
        <dbReference type="Proteomes" id="UP000216454"/>
    </source>
</evidence>
<dbReference type="SMART" id="SM00563">
    <property type="entry name" value="PlsC"/>
    <property type="match status" value="1"/>
</dbReference>
<protein>
    <submittedName>
        <fullName evidence="4">Acyl-phosphate glycerol 3-phosphate acyltransferase</fullName>
    </submittedName>
</protein>
<evidence type="ECO:0000256" key="2">
    <source>
        <dbReference type="ARBA" id="ARBA00023315"/>
    </source>
</evidence>
<comment type="caution">
    <text evidence="4">The sequence shown here is derived from an EMBL/GenBank/DDBJ whole genome shotgun (WGS) entry which is preliminary data.</text>
</comment>
<dbReference type="PANTHER" id="PTHR10434">
    <property type="entry name" value="1-ACYL-SN-GLYCEROL-3-PHOSPHATE ACYLTRANSFERASE"/>
    <property type="match status" value="1"/>
</dbReference>
<keyword evidence="2 4" id="KW-0012">Acyltransferase</keyword>
<dbReference type="GO" id="GO:0006654">
    <property type="term" value="P:phosphatidic acid biosynthetic process"/>
    <property type="evidence" value="ECO:0007669"/>
    <property type="project" value="TreeGrafter"/>
</dbReference>
<organism evidence="4 5">
    <name type="scientific">Pseudoscardovia suis</name>
    <dbReference type="NCBI Taxonomy" id="987063"/>
    <lineage>
        <taxon>Bacteria</taxon>
        <taxon>Bacillati</taxon>
        <taxon>Actinomycetota</taxon>
        <taxon>Actinomycetes</taxon>
        <taxon>Bifidobacteriales</taxon>
        <taxon>Bifidobacteriaceae</taxon>
        <taxon>Pseudoscardovia</taxon>
    </lineage>
</organism>
<dbReference type="EMBL" id="MWWQ01000008">
    <property type="protein sequence ID" value="OZG51370.1"/>
    <property type="molecule type" value="Genomic_DNA"/>
</dbReference>
<evidence type="ECO:0000313" key="4">
    <source>
        <dbReference type="EMBL" id="OZG51370.1"/>
    </source>
</evidence>